<sequence length="139" mass="15772">MKHEKGQHTMLELVLSSNFKVHINLENIKNHIKLLENLDDTKHMITFSENALSEYINACTLKTVTNHGVETAIYDEVMRKEANEVELGLEGAIAIIGLEETTLIQKERGNLQLLLARNLKGEKLEKIGLRVLEVILDDK</sequence>
<accession>A0A371GWA8</accession>
<keyword evidence="2" id="KW-1185">Reference proteome</keyword>
<dbReference type="Proteomes" id="UP000257109">
    <property type="component" value="Unassembled WGS sequence"/>
</dbReference>
<comment type="caution">
    <text evidence="1">The sequence shown here is derived from an EMBL/GenBank/DDBJ whole genome shotgun (WGS) entry which is preliminary data.</text>
</comment>
<proteinExistence type="predicted"/>
<protein>
    <submittedName>
        <fullName evidence="1">Uncharacterized protein</fullName>
    </submittedName>
</protein>
<evidence type="ECO:0000313" key="1">
    <source>
        <dbReference type="EMBL" id="RDX94842.1"/>
    </source>
</evidence>
<evidence type="ECO:0000313" key="2">
    <source>
        <dbReference type="Proteomes" id="UP000257109"/>
    </source>
</evidence>
<feature type="non-terminal residue" evidence="1">
    <location>
        <position position="1"/>
    </location>
</feature>
<dbReference type="AlphaFoldDB" id="A0A371GWA8"/>
<dbReference type="OrthoDB" id="640899at2759"/>
<feature type="non-terminal residue" evidence="1">
    <location>
        <position position="139"/>
    </location>
</feature>
<reference evidence="1" key="1">
    <citation type="submission" date="2018-05" db="EMBL/GenBank/DDBJ databases">
        <title>Draft genome of Mucuna pruriens seed.</title>
        <authorList>
            <person name="Nnadi N.E."/>
            <person name="Vos R."/>
            <person name="Hasami M.H."/>
            <person name="Devisetty U.K."/>
            <person name="Aguiy J.C."/>
        </authorList>
    </citation>
    <scope>NUCLEOTIDE SEQUENCE [LARGE SCALE GENOMIC DNA]</scope>
    <source>
        <strain evidence="1">JCA_2017</strain>
    </source>
</reference>
<name>A0A371GWA8_MUCPR</name>
<gene>
    <name evidence="1" type="ORF">CR513_22732</name>
</gene>
<organism evidence="1 2">
    <name type="scientific">Mucuna pruriens</name>
    <name type="common">Velvet bean</name>
    <name type="synonym">Dolichos pruriens</name>
    <dbReference type="NCBI Taxonomy" id="157652"/>
    <lineage>
        <taxon>Eukaryota</taxon>
        <taxon>Viridiplantae</taxon>
        <taxon>Streptophyta</taxon>
        <taxon>Embryophyta</taxon>
        <taxon>Tracheophyta</taxon>
        <taxon>Spermatophyta</taxon>
        <taxon>Magnoliopsida</taxon>
        <taxon>eudicotyledons</taxon>
        <taxon>Gunneridae</taxon>
        <taxon>Pentapetalae</taxon>
        <taxon>rosids</taxon>
        <taxon>fabids</taxon>
        <taxon>Fabales</taxon>
        <taxon>Fabaceae</taxon>
        <taxon>Papilionoideae</taxon>
        <taxon>50 kb inversion clade</taxon>
        <taxon>NPAAA clade</taxon>
        <taxon>indigoferoid/millettioid clade</taxon>
        <taxon>Phaseoleae</taxon>
        <taxon>Mucuna</taxon>
    </lineage>
</organism>
<dbReference type="EMBL" id="QJKJ01004268">
    <property type="protein sequence ID" value="RDX94842.1"/>
    <property type="molecule type" value="Genomic_DNA"/>
</dbReference>